<gene>
    <name evidence="1" type="ORF">BYL167_LOCUS52812</name>
</gene>
<accession>A0A8S3CH71</accession>
<evidence type="ECO:0000313" key="1">
    <source>
        <dbReference type="EMBL" id="CAF4916959.1"/>
    </source>
</evidence>
<proteinExistence type="predicted"/>
<feature type="non-terminal residue" evidence="1">
    <location>
        <position position="1"/>
    </location>
</feature>
<evidence type="ECO:0000313" key="2">
    <source>
        <dbReference type="Proteomes" id="UP000681967"/>
    </source>
</evidence>
<reference evidence="1" key="1">
    <citation type="submission" date="2021-02" db="EMBL/GenBank/DDBJ databases">
        <authorList>
            <person name="Nowell W R."/>
        </authorList>
    </citation>
    <scope>NUCLEOTIDE SEQUENCE</scope>
</reference>
<name>A0A8S3CH71_9BILA</name>
<dbReference type="EMBL" id="CAJOBH010173025">
    <property type="protein sequence ID" value="CAF4916959.1"/>
    <property type="molecule type" value="Genomic_DNA"/>
</dbReference>
<sequence>NESTSNIGNASEFQAAARSALTSTTVIRISGHLLAIIAQVEPLTYPTPEIGY</sequence>
<dbReference type="AlphaFoldDB" id="A0A8S3CH71"/>
<comment type="caution">
    <text evidence="1">The sequence shown here is derived from an EMBL/GenBank/DDBJ whole genome shotgun (WGS) entry which is preliminary data.</text>
</comment>
<protein>
    <submittedName>
        <fullName evidence="1">Uncharacterized protein</fullName>
    </submittedName>
</protein>
<dbReference type="Proteomes" id="UP000681967">
    <property type="component" value="Unassembled WGS sequence"/>
</dbReference>
<organism evidence="1 2">
    <name type="scientific">Rotaria magnacalcarata</name>
    <dbReference type="NCBI Taxonomy" id="392030"/>
    <lineage>
        <taxon>Eukaryota</taxon>
        <taxon>Metazoa</taxon>
        <taxon>Spiralia</taxon>
        <taxon>Gnathifera</taxon>
        <taxon>Rotifera</taxon>
        <taxon>Eurotatoria</taxon>
        <taxon>Bdelloidea</taxon>
        <taxon>Philodinida</taxon>
        <taxon>Philodinidae</taxon>
        <taxon>Rotaria</taxon>
    </lineage>
</organism>